<accession>A0A420EKR5</accession>
<dbReference type="InterPro" id="IPR038765">
    <property type="entry name" value="Papain-like_cys_pep_sf"/>
</dbReference>
<organism evidence="2 3">
    <name type="scientific">Altericroceibacterium spongiae</name>
    <dbReference type="NCBI Taxonomy" id="2320269"/>
    <lineage>
        <taxon>Bacteria</taxon>
        <taxon>Pseudomonadati</taxon>
        <taxon>Pseudomonadota</taxon>
        <taxon>Alphaproteobacteria</taxon>
        <taxon>Sphingomonadales</taxon>
        <taxon>Erythrobacteraceae</taxon>
        <taxon>Altericroceibacterium</taxon>
    </lineage>
</organism>
<dbReference type="OrthoDB" id="7279151at2"/>
<name>A0A420EKR5_9SPHN</name>
<dbReference type="Gene3D" id="3.90.1720.10">
    <property type="entry name" value="endopeptidase domain like (from Nostoc punctiforme)"/>
    <property type="match status" value="1"/>
</dbReference>
<dbReference type="AlphaFoldDB" id="A0A420EKR5"/>
<gene>
    <name evidence="2" type="ORF">D6851_09535</name>
</gene>
<evidence type="ECO:0000259" key="1">
    <source>
        <dbReference type="PROSITE" id="PS50911"/>
    </source>
</evidence>
<comment type="caution">
    <text evidence="2">The sequence shown here is derived from an EMBL/GenBank/DDBJ whole genome shotgun (WGS) entry which is preliminary data.</text>
</comment>
<dbReference type="PROSITE" id="PS50911">
    <property type="entry name" value="CHAP"/>
    <property type="match status" value="1"/>
</dbReference>
<sequence length="160" mass="17240">MTVAVTTPAQASPLQCVPYARELSGISIHGNARTWWGQAKGQYRRGSAPEIGAVIAFEPTRAMPLGHVAVVSQIVDDRHIEISHANWSRPGMIEKNVMAVDVSPEGDWSEVRVWYAPIHALGGRTNPVYGFIYNEKPGPAPLLPEGMQIAATDTAGVAVE</sequence>
<dbReference type="Proteomes" id="UP000284395">
    <property type="component" value="Unassembled WGS sequence"/>
</dbReference>
<feature type="domain" description="Peptidase C51" evidence="1">
    <location>
        <begin position="1"/>
        <end position="112"/>
    </location>
</feature>
<evidence type="ECO:0000313" key="2">
    <source>
        <dbReference type="EMBL" id="RKF21287.1"/>
    </source>
</evidence>
<reference evidence="2 3" key="1">
    <citation type="submission" date="2018-09" db="EMBL/GenBank/DDBJ databases">
        <title>Altererythrobacter spongiae sp. nov., isolated from a marine sponge.</title>
        <authorList>
            <person name="Zhuang L."/>
            <person name="Luo L."/>
        </authorList>
    </citation>
    <scope>NUCLEOTIDE SEQUENCE [LARGE SCALE GENOMIC DNA]</scope>
    <source>
        <strain evidence="2 3">HN-Y73</strain>
    </source>
</reference>
<keyword evidence="3" id="KW-1185">Reference proteome</keyword>
<protein>
    <submittedName>
        <fullName evidence="2">CHAP domain-containing protein</fullName>
    </submittedName>
</protein>
<dbReference type="SUPFAM" id="SSF54001">
    <property type="entry name" value="Cysteine proteinases"/>
    <property type="match status" value="1"/>
</dbReference>
<dbReference type="EMBL" id="RAPF01000004">
    <property type="protein sequence ID" value="RKF21287.1"/>
    <property type="molecule type" value="Genomic_DNA"/>
</dbReference>
<proteinExistence type="predicted"/>
<dbReference type="InterPro" id="IPR007921">
    <property type="entry name" value="CHAP_dom"/>
</dbReference>
<evidence type="ECO:0000313" key="3">
    <source>
        <dbReference type="Proteomes" id="UP000284395"/>
    </source>
</evidence>
<dbReference type="Pfam" id="PF05257">
    <property type="entry name" value="CHAP"/>
    <property type="match status" value="1"/>
</dbReference>